<evidence type="ECO:0000313" key="1">
    <source>
        <dbReference type="EMBL" id="MDX5040578.1"/>
    </source>
</evidence>
<dbReference type="RefSeq" id="WP_084740676.1">
    <property type="nucleotide sequence ID" value="NZ_CP117042.1"/>
</dbReference>
<accession>A0AAP6EMA3</accession>
<protein>
    <submittedName>
        <fullName evidence="1">Uncharacterized protein</fullName>
    </submittedName>
</protein>
<dbReference type="AlphaFoldDB" id="A0AAP6EMA3"/>
<sequence>MNKRIKKKKAKQARLKKQQELEQLVRNPEQIREALMCVGTALSNLFTNLAVAFANVAEHWKKWGEQFDKENCK</sequence>
<dbReference type="EMBL" id="JAWWVP010000006">
    <property type="protein sequence ID" value="MDX5040578.1"/>
    <property type="molecule type" value="Genomic_DNA"/>
</dbReference>
<gene>
    <name evidence="1" type="ORF">SFH28_06890</name>
</gene>
<organism evidence="1">
    <name type="scientific">Streptococcus anginosus</name>
    <dbReference type="NCBI Taxonomy" id="1328"/>
    <lineage>
        <taxon>Bacteria</taxon>
        <taxon>Bacillati</taxon>
        <taxon>Bacillota</taxon>
        <taxon>Bacilli</taxon>
        <taxon>Lactobacillales</taxon>
        <taxon>Streptococcaceae</taxon>
        <taxon>Streptococcus</taxon>
        <taxon>Streptococcus anginosus group</taxon>
    </lineage>
</organism>
<proteinExistence type="predicted"/>
<name>A0AAP6EMA3_STRAP</name>
<reference evidence="1" key="1">
    <citation type="submission" date="2023-11" db="EMBL/GenBank/DDBJ databases">
        <title>Streptococcus anginosus urogential strains.</title>
        <authorList>
            <person name="Appleberry H."/>
            <person name="Garcia-Israel J."/>
            <person name="Wolfe A."/>
            <person name="Putonti C."/>
        </authorList>
    </citation>
    <scope>NUCLEOTIDE SEQUENCE</scope>
    <source>
        <strain evidence="1">UMB1758</strain>
    </source>
</reference>
<comment type="caution">
    <text evidence="1">The sequence shown here is derived from an EMBL/GenBank/DDBJ whole genome shotgun (WGS) entry which is preliminary data.</text>
</comment>